<dbReference type="FunFam" id="1.10.510.10:FF:000466">
    <property type="entry name" value="MAP kinase kinase kinase18"/>
    <property type="match status" value="1"/>
</dbReference>
<feature type="binding site" evidence="5">
    <location>
        <position position="40"/>
    </location>
    <ligand>
        <name>ATP</name>
        <dbReference type="ChEBI" id="CHEBI:30616"/>
    </ligand>
</feature>
<keyword evidence="4 5" id="KW-0067">ATP-binding</keyword>
<feature type="compositionally biased region" description="Gly residues" evidence="6">
    <location>
        <begin position="643"/>
        <end position="665"/>
    </location>
</feature>
<feature type="compositionally biased region" description="Basic residues" evidence="6">
    <location>
        <begin position="618"/>
        <end position="630"/>
    </location>
</feature>
<dbReference type="PROSITE" id="PS00108">
    <property type="entry name" value="PROTEIN_KINASE_ST"/>
    <property type="match status" value="1"/>
</dbReference>
<keyword evidence="2 5" id="KW-0547">Nucleotide-binding</keyword>
<dbReference type="Proteomes" id="UP000298652">
    <property type="component" value="Chromosome 5"/>
</dbReference>
<gene>
    <name evidence="8" type="ORF">SEVIR_5G286900v2</name>
</gene>
<dbReference type="SMART" id="SM00220">
    <property type="entry name" value="S_TKc"/>
    <property type="match status" value="1"/>
</dbReference>
<dbReference type="PROSITE" id="PS50011">
    <property type="entry name" value="PROTEIN_KINASE_DOM"/>
    <property type="match status" value="1"/>
</dbReference>
<dbReference type="GO" id="GO:0007165">
    <property type="term" value="P:signal transduction"/>
    <property type="evidence" value="ECO:0007669"/>
    <property type="project" value="TreeGrafter"/>
</dbReference>
<dbReference type="InterPro" id="IPR008271">
    <property type="entry name" value="Ser/Thr_kinase_AS"/>
</dbReference>
<organism evidence="8 9">
    <name type="scientific">Setaria viridis</name>
    <name type="common">Green bristlegrass</name>
    <name type="synonym">Setaria italica subsp. viridis</name>
    <dbReference type="NCBI Taxonomy" id="4556"/>
    <lineage>
        <taxon>Eukaryota</taxon>
        <taxon>Viridiplantae</taxon>
        <taxon>Streptophyta</taxon>
        <taxon>Embryophyta</taxon>
        <taxon>Tracheophyta</taxon>
        <taxon>Spermatophyta</taxon>
        <taxon>Magnoliopsida</taxon>
        <taxon>Liliopsida</taxon>
        <taxon>Poales</taxon>
        <taxon>Poaceae</taxon>
        <taxon>PACMAD clade</taxon>
        <taxon>Panicoideae</taxon>
        <taxon>Panicodae</taxon>
        <taxon>Paniceae</taxon>
        <taxon>Cenchrinae</taxon>
        <taxon>Setaria</taxon>
    </lineage>
</organism>
<dbReference type="PANTHER" id="PTHR48011:SF100">
    <property type="entry name" value="PROTEIN KINASE DOMAIN-CONTAINING PROTEIN"/>
    <property type="match status" value="1"/>
</dbReference>
<dbReference type="PROSITE" id="PS00107">
    <property type="entry name" value="PROTEIN_KINASE_ATP"/>
    <property type="match status" value="1"/>
</dbReference>
<evidence type="ECO:0000313" key="9">
    <source>
        <dbReference type="Proteomes" id="UP000298652"/>
    </source>
</evidence>
<feature type="compositionally biased region" description="Low complexity" evidence="6">
    <location>
        <begin position="461"/>
        <end position="470"/>
    </location>
</feature>
<evidence type="ECO:0000313" key="8">
    <source>
        <dbReference type="EMBL" id="TKW16240.1"/>
    </source>
</evidence>
<dbReference type="GO" id="GO:0005524">
    <property type="term" value="F:ATP binding"/>
    <property type="evidence" value="ECO:0007669"/>
    <property type="project" value="UniProtKB-UniRule"/>
</dbReference>
<dbReference type="Pfam" id="PF00069">
    <property type="entry name" value="Pkinase"/>
    <property type="match status" value="1"/>
</dbReference>
<feature type="compositionally biased region" description="Basic and acidic residues" evidence="6">
    <location>
        <begin position="666"/>
        <end position="698"/>
    </location>
</feature>
<dbReference type="CDD" id="cd06606">
    <property type="entry name" value="STKc_MAPKKK"/>
    <property type="match status" value="1"/>
</dbReference>
<feature type="region of interest" description="Disordered" evidence="6">
    <location>
        <begin position="774"/>
        <end position="801"/>
    </location>
</feature>
<dbReference type="AlphaFoldDB" id="A0A4U6UJ42"/>
<evidence type="ECO:0000256" key="6">
    <source>
        <dbReference type="SAM" id="MobiDB-lite"/>
    </source>
</evidence>
<dbReference type="EMBL" id="CM016556">
    <property type="protein sequence ID" value="TKW16240.1"/>
    <property type="molecule type" value="Genomic_DNA"/>
</dbReference>
<dbReference type="GO" id="GO:0004672">
    <property type="term" value="F:protein kinase activity"/>
    <property type="evidence" value="ECO:0007669"/>
    <property type="project" value="InterPro"/>
</dbReference>
<dbReference type="InterPro" id="IPR000719">
    <property type="entry name" value="Prot_kinase_dom"/>
</dbReference>
<feature type="domain" description="Protein kinase" evidence="7">
    <location>
        <begin position="10"/>
        <end position="259"/>
    </location>
</feature>
<name>A0A4U6UJ42_SETVI</name>
<feature type="compositionally biased region" description="Low complexity" evidence="6">
    <location>
        <begin position="514"/>
        <end position="527"/>
    </location>
</feature>
<dbReference type="PANTHER" id="PTHR48011">
    <property type="entry name" value="CCR4-NOT TRANSCRIPTIONAL COMPLEX SUBUNIT CAF120-RELATED"/>
    <property type="match status" value="1"/>
</dbReference>
<feature type="region of interest" description="Disordered" evidence="6">
    <location>
        <begin position="373"/>
        <end position="413"/>
    </location>
</feature>
<keyword evidence="1" id="KW-0808">Transferase</keyword>
<dbReference type="InterPro" id="IPR011009">
    <property type="entry name" value="Kinase-like_dom_sf"/>
</dbReference>
<evidence type="ECO:0000256" key="4">
    <source>
        <dbReference type="ARBA" id="ARBA00022840"/>
    </source>
</evidence>
<accession>A0A4U6UJ42</accession>
<feature type="region of interest" description="Disordered" evidence="6">
    <location>
        <begin position="436"/>
        <end position="470"/>
    </location>
</feature>
<evidence type="ECO:0000256" key="3">
    <source>
        <dbReference type="ARBA" id="ARBA00022777"/>
    </source>
</evidence>
<feature type="compositionally biased region" description="Polar residues" evidence="6">
    <location>
        <begin position="557"/>
        <end position="566"/>
    </location>
</feature>
<proteinExistence type="predicted"/>
<dbReference type="SUPFAM" id="SSF56112">
    <property type="entry name" value="Protein kinase-like (PK-like)"/>
    <property type="match status" value="1"/>
</dbReference>
<evidence type="ECO:0000256" key="2">
    <source>
        <dbReference type="ARBA" id="ARBA00022741"/>
    </source>
</evidence>
<feature type="compositionally biased region" description="Low complexity" evidence="6">
    <location>
        <begin position="439"/>
        <end position="449"/>
    </location>
</feature>
<dbReference type="InterPro" id="IPR017441">
    <property type="entry name" value="Protein_kinase_ATP_BS"/>
</dbReference>
<keyword evidence="3" id="KW-0418">Kinase</keyword>
<feature type="region of interest" description="Disordered" evidence="6">
    <location>
        <begin position="487"/>
        <end position="701"/>
    </location>
</feature>
<sequence>MAAGAVSGNWRRLHTLGRGASGAVVSLAADGASGELFAVKSAAAAHAAAALRRERGVLAGLSSPHVVRCVGGAEGADGSYQLFLEYAPGGSLADEVARNGGSLGERAVRAYAADVARGLAYLHARSVVHGDVKARNVVIGADGRAKLADFGSARAPGSARAIGGTPAFMAPEVARGEEQGPAADVWALGCTVIEMATGRAPWSDMDDVLAALHRIGYTDAVPEVPSWLSAEAKDFLACCFARDAADRWTAAELLEHPFVAFAGADEKARWVSPKSTLDAAFWESESDDEADEMPEDAAERIKSLACSASAFPDWDCEEGWIDVLGEQQSEVQVASSAPSKVSGVAAVPAGGLAVGGGVLSDDELETEDVPFAGDAPAADASVGPDPWAGRPGTDPRATSTPSRGGLATSGRRPGRIRMRPWVVVAAAYVGARVRSRMGPPADAATSSRAPSRRTTRGGGRLAVRAPRSPRAAAVRLCPPLLRHRRHHVGGRAAGDAATAPGCRSVGDATPGPPLAGLDGDGALIADLEVLRATDPAPEARGEGGQRRRRRGGGHGSETISCGQVTSARTTTDRRATPPPAAGSIGGPCAVGSAGAEGSPAEAEVAGPDGEEGGGTQRRGGRRRGARRRRRGPTEGSPAVAARPGGGEAGGGEPGRGGGEAGGDGAGEARRRGWRGRRGEAEPGEARQGRAERARRREMGGGTGQAECRCRCRCLPDKFRFEAARAADTCTVPSAVARHARGCMELIGAFGSRAAEGIASARPTADDVLHQALPPRAKRQRRSAAPSTKVCFPEGERQDEQREHEHLTLVRGVPAATGNSPCQLKASDTSQMNSTAQVCNVADHGFATGSRTLVSQIINPPV</sequence>
<dbReference type="OMA" id="NYMERRS"/>
<feature type="compositionally biased region" description="Low complexity" evidence="6">
    <location>
        <begin position="589"/>
        <end position="607"/>
    </location>
</feature>
<evidence type="ECO:0000256" key="1">
    <source>
        <dbReference type="ARBA" id="ARBA00022679"/>
    </source>
</evidence>
<evidence type="ECO:0000256" key="5">
    <source>
        <dbReference type="PROSITE-ProRule" id="PRU10141"/>
    </source>
</evidence>
<dbReference type="Gene3D" id="1.10.510.10">
    <property type="entry name" value="Transferase(Phosphotransferase) domain 1"/>
    <property type="match status" value="1"/>
</dbReference>
<protein>
    <recommendedName>
        <fullName evidence="7">Protein kinase domain-containing protein</fullName>
    </recommendedName>
</protein>
<dbReference type="InterPro" id="IPR052751">
    <property type="entry name" value="Plant_MAPKKK"/>
</dbReference>
<keyword evidence="9" id="KW-1185">Reference proteome</keyword>
<dbReference type="Gramene" id="TKW16240">
    <property type="protein sequence ID" value="TKW16240"/>
    <property type="gene ID" value="SEVIR_5G286900v2"/>
</dbReference>
<reference evidence="8" key="1">
    <citation type="submission" date="2019-03" db="EMBL/GenBank/DDBJ databases">
        <title>WGS assembly of Setaria viridis.</title>
        <authorList>
            <person name="Huang P."/>
            <person name="Jenkins J."/>
            <person name="Grimwood J."/>
            <person name="Barry K."/>
            <person name="Healey A."/>
            <person name="Mamidi S."/>
            <person name="Sreedasyam A."/>
            <person name="Shu S."/>
            <person name="Feldman M."/>
            <person name="Wu J."/>
            <person name="Yu Y."/>
            <person name="Chen C."/>
            <person name="Johnson J."/>
            <person name="Rokhsar D."/>
            <person name="Baxter I."/>
            <person name="Schmutz J."/>
            <person name="Brutnell T."/>
            <person name="Kellogg E."/>
        </authorList>
    </citation>
    <scope>NUCLEOTIDE SEQUENCE [LARGE SCALE GENOMIC DNA]</scope>
</reference>
<evidence type="ECO:0000259" key="7">
    <source>
        <dbReference type="PROSITE" id="PS50011"/>
    </source>
</evidence>